<proteinExistence type="predicted"/>
<protein>
    <submittedName>
        <fullName evidence="1">Uncharacterized protein</fullName>
    </submittedName>
</protein>
<organism evidence="1 2">
    <name type="scientific">Jimgerdemannia flammicorona</name>
    <dbReference type="NCBI Taxonomy" id="994334"/>
    <lineage>
        <taxon>Eukaryota</taxon>
        <taxon>Fungi</taxon>
        <taxon>Fungi incertae sedis</taxon>
        <taxon>Mucoromycota</taxon>
        <taxon>Mucoromycotina</taxon>
        <taxon>Endogonomycetes</taxon>
        <taxon>Endogonales</taxon>
        <taxon>Endogonaceae</taxon>
        <taxon>Jimgerdemannia</taxon>
    </lineage>
</organism>
<accession>A0A433DJ89</accession>
<reference evidence="1 2" key="1">
    <citation type="journal article" date="2018" name="New Phytol.">
        <title>Phylogenomics of Endogonaceae and evolution of mycorrhizas within Mucoromycota.</title>
        <authorList>
            <person name="Chang Y."/>
            <person name="Desiro A."/>
            <person name="Na H."/>
            <person name="Sandor L."/>
            <person name="Lipzen A."/>
            <person name="Clum A."/>
            <person name="Barry K."/>
            <person name="Grigoriev I.V."/>
            <person name="Martin F.M."/>
            <person name="Stajich J.E."/>
            <person name="Smith M.E."/>
            <person name="Bonito G."/>
            <person name="Spatafora J.W."/>
        </authorList>
    </citation>
    <scope>NUCLEOTIDE SEQUENCE [LARGE SCALE GENOMIC DNA]</scope>
    <source>
        <strain evidence="1 2">GMNB39</strain>
    </source>
</reference>
<gene>
    <name evidence="1" type="ORF">BC936DRAFT_137085</name>
</gene>
<name>A0A433DJ89_9FUNG</name>
<dbReference type="EMBL" id="RBNI01001085">
    <property type="protein sequence ID" value="RUP50930.1"/>
    <property type="molecule type" value="Genomic_DNA"/>
</dbReference>
<dbReference type="Proteomes" id="UP000268093">
    <property type="component" value="Unassembled WGS sequence"/>
</dbReference>
<evidence type="ECO:0000313" key="1">
    <source>
        <dbReference type="EMBL" id="RUP50930.1"/>
    </source>
</evidence>
<comment type="caution">
    <text evidence="1">The sequence shown here is derived from an EMBL/GenBank/DDBJ whole genome shotgun (WGS) entry which is preliminary data.</text>
</comment>
<sequence>MRENPLSQKEPPPAYLRLRDTQRLKQLGMLHGQFNDLLDLLDLLIQAADHFIRRIGHLLDHHERDQRVDFVGQDLMQLIRVVAQRDTNRRGQGRDVDISADVHDVFAFGMDLVKKGRGSKEKGQSSEAARR</sequence>
<keyword evidence="2" id="KW-1185">Reference proteome</keyword>
<dbReference type="AlphaFoldDB" id="A0A433DJ89"/>
<evidence type="ECO:0000313" key="2">
    <source>
        <dbReference type="Proteomes" id="UP000268093"/>
    </source>
</evidence>